<dbReference type="InterPro" id="IPR013901">
    <property type="entry name" value="Anthrone_oxy"/>
</dbReference>
<evidence type="ECO:0000313" key="4">
    <source>
        <dbReference type="Proteomes" id="UP000028712"/>
    </source>
</evidence>
<reference evidence="3 5" key="2">
    <citation type="submission" date="2016-11" db="EMBL/GenBank/DDBJ databases">
        <title>Whole genomes of Flavobacteriaceae.</title>
        <authorList>
            <person name="Stine C."/>
            <person name="Li C."/>
            <person name="Tadesse D."/>
        </authorList>
    </citation>
    <scope>NUCLEOTIDE SEQUENCE [LARGE SCALE GENOMIC DNA]</scope>
    <source>
        <strain evidence="3 5">ATCC 29551</strain>
    </source>
</reference>
<evidence type="ECO:0000313" key="5">
    <source>
        <dbReference type="Proteomes" id="UP000198424"/>
    </source>
</evidence>
<sequence>MEPFIIDTKTIVLLLTTLFTGLLAGIFFTWANAITPGIGRLDDINYLRAFQNMNRTILNPLFFVVVLSPLILSFATAYLYKSHHTYIIWLLLAAAILYFAGVFLVTIMGNIPLNELLEKTDLSNISLEDARSVRDKFELKWNNLHLIRTITSTLSFFLLIIVCLFRNSNL</sequence>
<feature type="transmembrane region" description="Helical" evidence="1">
    <location>
        <begin position="146"/>
        <end position="165"/>
    </location>
</feature>
<dbReference type="EMBL" id="MUGY01000009">
    <property type="protein sequence ID" value="OXA94520.1"/>
    <property type="molecule type" value="Genomic_DNA"/>
</dbReference>
<keyword evidence="5" id="KW-1185">Reference proteome</keyword>
<organism evidence="2 4">
    <name type="scientific">Flavobacterium hydatis</name>
    <name type="common">Cytophaga aquatilis</name>
    <dbReference type="NCBI Taxonomy" id="991"/>
    <lineage>
        <taxon>Bacteria</taxon>
        <taxon>Pseudomonadati</taxon>
        <taxon>Bacteroidota</taxon>
        <taxon>Flavobacteriia</taxon>
        <taxon>Flavobacteriales</taxon>
        <taxon>Flavobacteriaceae</taxon>
        <taxon>Flavobacterium</taxon>
    </lineage>
</organism>
<gene>
    <name evidence="3" type="ORF">B0A62_09985</name>
    <name evidence="2" type="ORF">IW20_20350</name>
</gene>
<dbReference type="EMBL" id="JPRM01000037">
    <property type="protein sequence ID" value="KFF10841.1"/>
    <property type="molecule type" value="Genomic_DNA"/>
</dbReference>
<keyword evidence="1" id="KW-1133">Transmembrane helix</keyword>
<evidence type="ECO:0000256" key="1">
    <source>
        <dbReference type="SAM" id="Phobius"/>
    </source>
</evidence>
<reference evidence="2 4" key="1">
    <citation type="submission" date="2014-07" db="EMBL/GenBank/DDBJ databases">
        <title>Genome of Flavobacterium hydatis DSM 2063.</title>
        <authorList>
            <person name="Pipes S.E."/>
            <person name="Stropko S.J."/>
            <person name="Newman J.D."/>
        </authorList>
    </citation>
    <scope>NUCLEOTIDE SEQUENCE [LARGE SCALE GENOMIC DNA]</scope>
    <source>
        <strain evidence="2 4">DSM 2063</strain>
    </source>
</reference>
<dbReference type="OrthoDB" id="772592at2"/>
<dbReference type="STRING" id="991.IW20_20350"/>
<comment type="caution">
    <text evidence="2">The sequence shown here is derived from an EMBL/GenBank/DDBJ whole genome shotgun (WGS) entry which is preliminary data.</text>
</comment>
<protein>
    <recommendedName>
        <fullName evidence="6">DUF1772 domain-containing protein</fullName>
    </recommendedName>
</protein>
<keyword evidence="1" id="KW-0472">Membrane</keyword>
<name>A0A086A2C7_FLAHY</name>
<dbReference type="AlphaFoldDB" id="A0A086A2C7"/>
<proteinExistence type="predicted"/>
<dbReference type="Pfam" id="PF08592">
    <property type="entry name" value="Anthrone_oxy"/>
    <property type="match status" value="1"/>
</dbReference>
<evidence type="ECO:0000313" key="3">
    <source>
        <dbReference type="EMBL" id="OXA94520.1"/>
    </source>
</evidence>
<accession>A0A086A2C7</accession>
<feature type="transmembrane region" description="Helical" evidence="1">
    <location>
        <begin position="57"/>
        <end position="80"/>
    </location>
</feature>
<dbReference type="RefSeq" id="WP_035626511.1">
    <property type="nucleotide sequence ID" value="NZ_JBEWQG010000005.1"/>
</dbReference>
<dbReference type="Proteomes" id="UP000198424">
    <property type="component" value="Unassembled WGS sequence"/>
</dbReference>
<keyword evidence="1" id="KW-0812">Transmembrane</keyword>
<evidence type="ECO:0000313" key="2">
    <source>
        <dbReference type="EMBL" id="KFF10841.1"/>
    </source>
</evidence>
<dbReference type="Proteomes" id="UP000028712">
    <property type="component" value="Unassembled WGS sequence"/>
</dbReference>
<feature type="transmembrane region" description="Helical" evidence="1">
    <location>
        <begin position="87"/>
        <end position="111"/>
    </location>
</feature>
<evidence type="ECO:0008006" key="6">
    <source>
        <dbReference type="Google" id="ProtNLM"/>
    </source>
</evidence>
<dbReference type="eggNOG" id="COG5500">
    <property type="taxonomic scope" value="Bacteria"/>
</dbReference>